<evidence type="ECO:0000313" key="2">
    <source>
        <dbReference type="Proteomes" id="UP000799754"/>
    </source>
</evidence>
<sequence length="90" mass="9711">MGNRPSNGSSMTICNTVSRRSLRLVQRHSLSKTPAPCLRSPQLPAHFRTPDLPDLPTQVPALGDISDPTPRANHRASTISADEPTVRATS</sequence>
<gene>
    <name evidence="1" type="ORF">BU25DRAFT_406249</name>
</gene>
<accession>A0ACB6SFC2</accession>
<reference evidence="1" key="1">
    <citation type="journal article" date="2020" name="Stud. Mycol.">
        <title>101 Dothideomycetes genomes: a test case for predicting lifestyles and emergence of pathogens.</title>
        <authorList>
            <person name="Haridas S."/>
            <person name="Albert R."/>
            <person name="Binder M."/>
            <person name="Bloem J."/>
            <person name="Labutti K."/>
            <person name="Salamov A."/>
            <person name="Andreopoulos B."/>
            <person name="Baker S."/>
            <person name="Barry K."/>
            <person name="Bills G."/>
            <person name="Bluhm B."/>
            <person name="Cannon C."/>
            <person name="Castanera R."/>
            <person name="Culley D."/>
            <person name="Daum C."/>
            <person name="Ezra D."/>
            <person name="Gonzalez J."/>
            <person name="Henrissat B."/>
            <person name="Kuo A."/>
            <person name="Liang C."/>
            <person name="Lipzen A."/>
            <person name="Lutzoni F."/>
            <person name="Magnuson J."/>
            <person name="Mondo S."/>
            <person name="Nolan M."/>
            <person name="Ohm R."/>
            <person name="Pangilinan J."/>
            <person name="Park H.-J."/>
            <person name="Ramirez L."/>
            <person name="Alfaro M."/>
            <person name="Sun H."/>
            <person name="Tritt A."/>
            <person name="Yoshinaga Y."/>
            <person name="Zwiers L.-H."/>
            <person name="Turgeon B."/>
            <person name="Goodwin S."/>
            <person name="Spatafora J."/>
            <person name="Crous P."/>
            <person name="Grigoriev I."/>
        </authorList>
    </citation>
    <scope>NUCLEOTIDE SEQUENCE</scope>
    <source>
        <strain evidence="1">CBS 525.71</strain>
    </source>
</reference>
<comment type="caution">
    <text evidence="1">The sequence shown here is derived from an EMBL/GenBank/DDBJ whole genome shotgun (WGS) entry which is preliminary data.</text>
</comment>
<keyword evidence="2" id="KW-1185">Reference proteome</keyword>
<dbReference type="EMBL" id="MU006702">
    <property type="protein sequence ID" value="KAF2632975.1"/>
    <property type="molecule type" value="Genomic_DNA"/>
</dbReference>
<evidence type="ECO:0000313" key="1">
    <source>
        <dbReference type="EMBL" id="KAF2632975.1"/>
    </source>
</evidence>
<protein>
    <submittedName>
        <fullName evidence="1">Uncharacterized protein</fullName>
    </submittedName>
</protein>
<organism evidence="1 2">
    <name type="scientific">Macroventuria anomochaeta</name>
    <dbReference type="NCBI Taxonomy" id="301207"/>
    <lineage>
        <taxon>Eukaryota</taxon>
        <taxon>Fungi</taxon>
        <taxon>Dikarya</taxon>
        <taxon>Ascomycota</taxon>
        <taxon>Pezizomycotina</taxon>
        <taxon>Dothideomycetes</taxon>
        <taxon>Pleosporomycetidae</taxon>
        <taxon>Pleosporales</taxon>
        <taxon>Pleosporineae</taxon>
        <taxon>Didymellaceae</taxon>
        <taxon>Macroventuria</taxon>
    </lineage>
</organism>
<proteinExistence type="predicted"/>
<dbReference type="Proteomes" id="UP000799754">
    <property type="component" value="Unassembled WGS sequence"/>
</dbReference>
<name>A0ACB6SFC2_9PLEO</name>